<comment type="similarity">
    <text evidence="1 5">Belongs to the GTP cyclohydrolase I type 2/NIF3 family.</text>
</comment>
<dbReference type="PIRSF" id="PIRSF037489">
    <property type="entry name" value="UCP037489_NIF3_YqfO"/>
    <property type="match status" value="1"/>
</dbReference>
<accession>A0A7C5AKS0</accession>
<dbReference type="FunFam" id="3.40.1390.30:FF:000001">
    <property type="entry name" value="GTP cyclohydrolase 1 type 2"/>
    <property type="match status" value="1"/>
</dbReference>
<feature type="binding site" evidence="6">
    <location>
        <position position="72"/>
    </location>
    <ligand>
        <name>a divalent metal cation</name>
        <dbReference type="ChEBI" id="CHEBI:60240"/>
        <label>1</label>
    </ligand>
</feature>
<dbReference type="SUPFAM" id="SSF102705">
    <property type="entry name" value="NIF3 (NGG1p interacting factor 3)-like"/>
    <property type="match status" value="1"/>
</dbReference>
<evidence type="ECO:0000256" key="6">
    <source>
        <dbReference type="PIRSR" id="PIRSR602678-1"/>
    </source>
</evidence>
<dbReference type="EMBL" id="DTKJ01000004">
    <property type="protein sequence ID" value="HGZ10653.1"/>
    <property type="molecule type" value="Genomic_DNA"/>
</dbReference>
<dbReference type="InterPro" id="IPR015867">
    <property type="entry name" value="N-reg_PII/ATP_PRibTrfase_C"/>
</dbReference>
<feature type="binding site" evidence="6">
    <location>
        <position position="340"/>
    </location>
    <ligand>
        <name>a divalent metal cation</name>
        <dbReference type="ChEBI" id="CHEBI:60240"/>
        <label>1</label>
    </ligand>
</feature>
<dbReference type="InterPro" id="IPR002678">
    <property type="entry name" value="DUF34/NIF3"/>
</dbReference>
<evidence type="ECO:0000256" key="3">
    <source>
        <dbReference type="ARBA" id="ARBA00022112"/>
    </source>
</evidence>
<evidence type="ECO:0000256" key="5">
    <source>
        <dbReference type="PIRNR" id="PIRNR037489"/>
    </source>
</evidence>
<evidence type="ECO:0000256" key="1">
    <source>
        <dbReference type="ARBA" id="ARBA00006964"/>
    </source>
</evidence>
<feature type="binding site" evidence="6">
    <location>
        <position position="110"/>
    </location>
    <ligand>
        <name>a divalent metal cation</name>
        <dbReference type="ChEBI" id="CHEBI:60240"/>
        <label>1</label>
    </ligand>
</feature>
<dbReference type="AlphaFoldDB" id="A0A7C5AKS0"/>
<protein>
    <recommendedName>
        <fullName evidence="3 5">GTP cyclohydrolase 1 type 2 homolog</fullName>
    </recommendedName>
</protein>
<feature type="binding site" evidence="6">
    <location>
        <position position="336"/>
    </location>
    <ligand>
        <name>a divalent metal cation</name>
        <dbReference type="ChEBI" id="CHEBI:60240"/>
        <label>1</label>
    </ligand>
</feature>
<organism evidence="7">
    <name type="scientific">Desulfobacca acetoxidans</name>
    <dbReference type="NCBI Taxonomy" id="60893"/>
    <lineage>
        <taxon>Bacteria</taxon>
        <taxon>Pseudomonadati</taxon>
        <taxon>Thermodesulfobacteriota</taxon>
        <taxon>Desulfobaccia</taxon>
        <taxon>Desulfobaccales</taxon>
        <taxon>Desulfobaccaceae</taxon>
        <taxon>Desulfobacca</taxon>
    </lineage>
</organism>
<evidence type="ECO:0000313" key="7">
    <source>
        <dbReference type="EMBL" id="HGZ10653.1"/>
    </source>
</evidence>
<proteinExistence type="inferred from homology"/>
<evidence type="ECO:0000256" key="4">
    <source>
        <dbReference type="ARBA" id="ARBA00022723"/>
    </source>
</evidence>
<dbReference type="NCBIfam" id="TIGR00486">
    <property type="entry name" value="YbgI_SA1388"/>
    <property type="match status" value="1"/>
</dbReference>
<name>A0A7C5AKS0_9BACT</name>
<comment type="caution">
    <text evidence="7">The sequence shown here is derived from an EMBL/GenBank/DDBJ whole genome shotgun (WGS) entry which is preliminary data.</text>
</comment>
<dbReference type="PANTHER" id="PTHR13799:SF14">
    <property type="entry name" value="GTP CYCLOHYDROLASE 1 TYPE 2 HOMOLOG"/>
    <property type="match status" value="1"/>
</dbReference>
<dbReference type="Pfam" id="PF01784">
    <property type="entry name" value="DUF34_NIF3"/>
    <property type="match status" value="1"/>
</dbReference>
<keyword evidence="4 5" id="KW-0479">Metal-binding</keyword>
<dbReference type="GO" id="GO:0005737">
    <property type="term" value="C:cytoplasm"/>
    <property type="evidence" value="ECO:0007669"/>
    <property type="project" value="TreeGrafter"/>
</dbReference>
<dbReference type="InterPro" id="IPR036069">
    <property type="entry name" value="DUF34/NIF3_sf"/>
</dbReference>
<dbReference type="GO" id="GO:0046872">
    <property type="term" value="F:metal ion binding"/>
    <property type="evidence" value="ECO:0007669"/>
    <property type="project" value="UniProtKB-UniRule"/>
</dbReference>
<gene>
    <name evidence="7" type="ORF">ENW48_00355</name>
</gene>
<dbReference type="Gene3D" id="3.40.1390.30">
    <property type="entry name" value="NIF3 (NGG1p interacting factor 3)-like"/>
    <property type="match status" value="1"/>
</dbReference>
<dbReference type="PANTHER" id="PTHR13799">
    <property type="entry name" value="NGG1 INTERACTING FACTOR 3"/>
    <property type="match status" value="1"/>
</dbReference>
<sequence>MSGDSVMPTVKEVLDCLADAYPWAWAVPGDRVGLQTGEPSAPVKKVMVALEVSLPVVAEAQALGAQMLLTHHPLFYQPAVDLREDKVQGRLLAAVVRAGLAVAACHTNLDLAPRGLNEFLAAKLELTEVEVLESVRVDPWLKLAVFVPVGYEDPVREALMDERVGVIGRYSHCSFAARGQGTFRPVEGARPFRGKVAELCRAAESRLEVLLPESRVARVLARLRAVHPYEEVAYDLYPLANPGHPLGFGRVGRWPGGKSWEEVLTRVKEIFGVNWVRVWGRPPATVERVAVLGGSGGDLIFKAWEAEASLLVTGEVRHHQAVPFPEGEFAILEVGHFASEVVYMPVWAQEVSRLCRERGITVEVIPAAREISPFHIY</sequence>
<dbReference type="InterPro" id="IPR017221">
    <property type="entry name" value="DUF34/NIF3_bac"/>
</dbReference>
<evidence type="ECO:0000256" key="2">
    <source>
        <dbReference type="ARBA" id="ARBA00011643"/>
    </source>
</evidence>
<comment type="subunit">
    <text evidence="2">Homohexamer.</text>
</comment>
<feature type="binding site" evidence="6">
    <location>
        <position position="71"/>
    </location>
    <ligand>
        <name>a divalent metal cation</name>
        <dbReference type="ChEBI" id="CHEBI:60240"/>
        <label>1</label>
    </ligand>
</feature>
<dbReference type="Gene3D" id="3.30.70.120">
    <property type="match status" value="1"/>
</dbReference>
<reference evidence="7" key="1">
    <citation type="journal article" date="2020" name="mSystems">
        <title>Genome- and Community-Level Interaction Insights into Carbon Utilization and Element Cycling Functions of Hydrothermarchaeota in Hydrothermal Sediment.</title>
        <authorList>
            <person name="Zhou Z."/>
            <person name="Liu Y."/>
            <person name="Xu W."/>
            <person name="Pan J."/>
            <person name="Luo Z.H."/>
            <person name="Li M."/>
        </authorList>
    </citation>
    <scope>NUCLEOTIDE SEQUENCE [LARGE SCALE GENOMIC DNA]</scope>
    <source>
        <strain evidence="7">SpSt-853</strain>
    </source>
</reference>